<comment type="function">
    <text evidence="7">F(1)F(0) ATP synthase produces ATP from ADP in the presence of a proton or sodium gradient. F-type ATPases consist of two structural domains, F(1) containing the extramembraneous catalytic core and F(0) containing the membrane proton channel, linked together by a central stalk and a peripheral stalk. During catalysis, ATP synthesis in the catalytic domain of F(1) is coupled via a rotary mechanism of the central stalk subunits to proton translocation.</text>
</comment>
<sequence length="183" mass="19750">MIGNVVSRRYAKALFAVGAAKGEAEQAKYGEQLAAIRASIEGSPEAVAFFKNPAFSAEEKKAVVTQLVEKMSLEPMVKNFCDLLADRGRVEMLPAIAADYKAMMDAVSGVVTGELVTVSELNEERKSAIQAQLEKQAGKKLELSFSTDESILGGIVLKVGDRVMDASLKAQLQILKENIKRGE</sequence>
<dbReference type="GO" id="GO:0046933">
    <property type="term" value="F:proton-transporting ATP synthase activity, rotational mechanism"/>
    <property type="evidence" value="ECO:0007669"/>
    <property type="project" value="UniProtKB-UniRule"/>
</dbReference>
<dbReference type="SUPFAM" id="SSF47928">
    <property type="entry name" value="N-terminal domain of the delta subunit of the F1F0-ATP synthase"/>
    <property type="match status" value="1"/>
</dbReference>
<evidence type="ECO:0000256" key="4">
    <source>
        <dbReference type="ARBA" id="ARBA00023065"/>
    </source>
</evidence>
<evidence type="ECO:0000256" key="2">
    <source>
        <dbReference type="ARBA" id="ARBA00022448"/>
    </source>
</evidence>
<name>A0A1J5NEU9_9BACT</name>
<dbReference type="InterPro" id="IPR020781">
    <property type="entry name" value="ATPase_OSCP/d_CS"/>
</dbReference>
<evidence type="ECO:0000256" key="7">
    <source>
        <dbReference type="HAMAP-Rule" id="MF_01416"/>
    </source>
</evidence>
<comment type="function">
    <text evidence="7">This protein is part of the stalk that links CF(0) to CF(1). It either transmits conformational changes from CF(0) to CF(1) or is implicated in proton conduction.</text>
</comment>
<evidence type="ECO:0000256" key="5">
    <source>
        <dbReference type="ARBA" id="ARBA00023136"/>
    </source>
</evidence>
<dbReference type="PROSITE" id="PS00389">
    <property type="entry name" value="ATPASE_DELTA"/>
    <property type="match status" value="1"/>
</dbReference>
<reference evidence="8 9" key="1">
    <citation type="submission" date="2015-09" db="EMBL/GenBank/DDBJ databases">
        <title>Genome of Desulfovibrio dechloracetivorans BerOc1, a mercury methylating strain isolated from highly hydrocarbons and metals contaminated coastal sediments.</title>
        <authorList>
            <person name="Goni Urriza M."/>
            <person name="Gassie C."/>
            <person name="Bouchez O."/>
            <person name="Klopp C."/>
            <person name="Ranchou-Peyruse A."/>
            <person name="Remy G."/>
        </authorList>
    </citation>
    <scope>NUCLEOTIDE SEQUENCE [LARGE SCALE GENOMIC DNA]</scope>
    <source>
        <strain evidence="8 9">BerOc1</strain>
    </source>
</reference>
<keyword evidence="6 7" id="KW-0066">ATP synthesis</keyword>
<keyword evidence="7" id="KW-0139">CF(1)</keyword>
<evidence type="ECO:0000256" key="6">
    <source>
        <dbReference type="ARBA" id="ARBA00023310"/>
    </source>
</evidence>
<keyword evidence="4 7" id="KW-0406">Ion transport</keyword>
<dbReference type="InterPro" id="IPR026015">
    <property type="entry name" value="ATP_synth_OSCP/delta_N_sf"/>
</dbReference>
<comment type="caution">
    <text evidence="8">The sequence shown here is derived from an EMBL/GenBank/DDBJ whole genome shotgun (WGS) entry which is preliminary data.</text>
</comment>
<evidence type="ECO:0000313" key="8">
    <source>
        <dbReference type="EMBL" id="OIQ50249.1"/>
    </source>
</evidence>
<protein>
    <recommendedName>
        <fullName evidence="7">ATP synthase subunit delta</fullName>
    </recommendedName>
    <alternativeName>
        <fullName evidence="7">ATP synthase F(1) sector subunit delta</fullName>
    </alternativeName>
    <alternativeName>
        <fullName evidence="7">F-type ATPase subunit delta</fullName>
        <shortName evidence="7">F-ATPase subunit delta</shortName>
    </alternativeName>
</protein>
<evidence type="ECO:0000256" key="3">
    <source>
        <dbReference type="ARBA" id="ARBA00022781"/>
    </source>
</evidence>
<dbReference type="RefSeq" id="WP_071545706.1">
    <property type="nucleotide sequence ID" value="NZ_LKAQ01000004.1"/>
</dbReference>
<dbReference type="Pfam" id="PF00213">
    <property type="entry name" value="OSCP"/>
    <property type="match status" value="1"/>
</dbReference>
<keyword evidence="3 7" id="KW-0375">Hydrogen ion transport</keyword>
<dbReference type="InterPro" id="IPR000711">
    <property type="entry name" value="ATPase_OSCP/dsu"/>
</dbReference>
<keyword evidence="2 7" id="KW-0813">Transport</keyword>
<dbReference type="NCBIfam" id="TIGR01145">
    <property type="entry name" value="ATP_synt_delta"/>
    <property type="match status" value="1"/>
</dbReference>
<dbReference type="HAMAP" id="MF_01416">
    <property type="entry name" value="ATP_synth_delta_bact"/>
    <property type="match status" value="1"/>
</dbReference>
<dbReference type="GO" id="GO:0005886">
    <property type="term" value="C:plasma membrane"/>
    <property type="evidence" value="ECO:0007669"/>
    <property type="project" value="UniProtKB-SubCell"/>
</dbReference>
<dbReference type="EMBL" id="LKAQ01000004">
    <property type="protein sequence ID" value="OIQ50249.1"/>
    <property type="molecule type" value="Genomic_DNA"/>
</dbReference>
<dbReference type="AlphaFoldDB" id="A0A1J5NEU9"/>
<dbReference type="OrthoDB" id="9802471at2"/>
<organism evidence="8 9">
    <name type="scientific">Pseudodesulfovibrio hydrargyri</name>
    <dbReference type="NCBI Taxonomy" id="2125990"/>
    <lineage>
        <taxon>Bacteria</taxon>
        <taxon>Pseudomonadati</taxon>
        <taxon>Thermodesulfobacteriota</taxon>
        <taxon>Desulfovibrionia</taxon>
        <taxon>Desulfovibrionales</taxon>
        <taxon>Desulfovibrionaceae</taxon>
    </lineage>
</organism>
<keyword evidence="9" id="KW-1185">Reference proteome</keyword>
<dbReference type="Proteomes" id="UP000181901">
    <property type="component" value="Unassembled WGS sequence"/>
</dbReference>
<evidence type="ECO:0000256" key="1">
    <source>
        <dbReference type="ARBA" id="ARBA00004370"/>
    </source>
</evidence>
<gene>
    <name evidence="7 8" type="primary">atpH</name>
    <name evidence="8" type="ORF">BerOc1_02180</name>
</gene>
<comment type="subcellular location">
    <subcellularLocation>
        <location evidence="7">Cell membrane</location>
        <topology evidence="7">Peripheral membrane protein</topology>
    </subcellularLocation>
    <subcellularLocation>
        <location evidence="1">Membrane</location>
    </subcellularLocation>
</comment>
<evidence type="ECO:0000313" key="9">
    <source>
        <dbReference type="Proteomes" id="UP000181901"/>
    </source>
</evidence>
<accession>A0A1J5NEU9</accession>
<keyword evidence="7" id="KW-1003">Cell membrane</keyword>
<dbReference type="PRINTS" id="PR00125">
    <property type="entry name" value="ATPASEDELTA"/>
</dbReference>
<comment type="similarity">
    <text evidence="7">Belongs to the ATPase delta chain family.</text>
</comment>
<dbReference type="PANTHER" id="PTHR11910">
    <property type="entry name" value="ATP SYNTHASE DELTA CHAIN"/>
    <property type="match status" value="1"/>
</dbReference>
<keyword evidence="5 7" id="KW-0472">Membrane</keyword>
<dbReference type="Gene3D" id="1.10.520.20">
    <property type="entry name" value="N-terminal domain of the delta subunit of the F1F0-ATP synthase"/>
    <property type="match status" value="1"/>
</dbReference>
<proteinExistence type="inferred from homology"/>
<dbReference type="GO" id="GO:0045259">
    <property type="term" value="C:proton-transporting ATP synthase complex"/>
    <property type="evidence" value="ECO:0007669"/>
    <property type="project" value="UniProtKB-KW"/>
</dbReference>